<dbReference type="AlphaFoldDB" id="A0A7C4LJ20"/>
<dbReference type="NCBIfam" id="TIGR02577">
    <property type="entry name" value="cas_TM1794_Cmr2"/>
    <property type="match status" value="1"/>
</dbReference>
<proteinExistence type="predicted"/>
<dbReference type="Pfam" id="PF22335">
    <property type="entry name" value="Cas10-Cmr2_palm2"/>
    <property type="match status" value="1"/>
</dbReference>
<dbReference type="InterPro" id="IPR024615">
    <property type="entry name" value="CRISPR-assoc_Cmr2_N"/>
</dbReference>
<comment type="caution">
    <text evidence="4">The sequence shown here is derived from an EMBL/GenBank/DDBJ whole genome shotgun (WGS) entry which is preliminary data.</text>
</comment>
<dbReference type="InterPro" id="IPR000160">
    <property type="entry name" value="GGDEF_dom"/>
</dbReference>
<dbReference type="GO" id="GO:0051607">
    <property type="term" value="P:defense response to virus"/>
    <property type="evidence" value="ECO:0007669"/>
    <property type="project" value="UniProtKB-KW"/>
</dbReference>
<dbReference type="InterPro" id="IPR054767">
    <property type="entry name" value="Cas10-Cmr2_palm2"/>
</dbReference>
<evidence type="ECO:0000313" key="4">
    <source>
        <dbReference type="EMBL" id="HGT38362.1"/>
    </source>
</evidence>
<dbReference type="InterPro" id="IPR013407">
    <property type="entry name" value="CRISPR-assoc_prot_Cmr2"/>
</dbReference>
<dbReference type="Gene3D" id="3.30.70.270">
    <property type="match status" value="1"/>
</dbReference>
<dbReference type="GO" id="GO:0000166">
    <property type="term" value="F:nucleotide binding"/>
    <property type="evidence" value="ECO:0007669"/>
    <property type="project" value="UniProtKB-KW"/>
</dbReference>
<keyword evidence="1" id="KW-0547">Nucleotide-binding</keyword>
<accession>A0A7C4LJ20</accession>
<evidence type="ECO:0000256" key="1">
    <source>
        <dbReference type="ARBA" id="ARBA00022741"/>
    </source>
</evidence>
<reference evidence="4" key="1">
    <citation type="journal article" date="2020" name="mSystems">
        <title>Genome- and Community-Level Interaction Insights into Carbon Utilization and Element Cycling Functions of Hydrothermarchaeota in Hydrothermal Sediment.</title>
        <authorList>
            <person name="Zhou Z."/>
            <person name="Liu Y."/>
            <person name="Xu W."/>
            <person name="Pan J."/>
            <person name="Luo Z.H."/>
            <person name="Li M."/>
        </authorList>
    </citation>
    <scope>NUCLEOTIDE SEQUENCE [LARGE SCALE GENOMIC DNA]</scope>
    <source>
        <strain evidence="4">SpSt-508</strain>
    </source>
</reference>
<protein>
    <submittedName>
        <fullName evidence="4">Type III-B CRISPR-associated protein Cas10/Cmr2</fullName>
    </submittedName>
</protein>
<dbReference type="CDD" id="cd09679">
    <property type="entry name" value="Cas10_III"/>
    <property type="match status" value="1"/>
</dbReference>
<organism evidence="4">
    <name type="scientific">Schlesneria paludicola</name>
    <dbReference type="NCBI Taxonomy" id="360056"/>
    <lineage>
        <taxon>Bacteria</taxon>
        <taxon>Pseudomonadati</taxon>
        <taxon>Planctomycetota</taxon>
        <taxon>Planctomycetia</taxon>
        <taxon>Planctomycetales</taxon>
        <taxon>Planctomycetaceae</taxon>
        <taxon>Schlesneria</taxon>
    </lineage>
</organism>
<dbReference type="Gene3D" id="3.30.70.2220">
    <property type="entry name" value="CRISPR-Cas system, Cmr2 subunit, D1 domain, cysteine cluster"/>
    <property type="match status" value="1"/>
</dbReference>
<feature type="domain" description="GGDEF" evidence="3">
    <location>
        <begin position="311"/>
        <end position="442"/>
    </location>
</feature>
<dbReference type="Pfam" id="PF12469">
    <property type="entry name" value="Cmr2_N"/>
    <property type="match status" value="1"/>
</dbReference>
<name>A0A7C4LJ20_9PLAN</name>
<evidence type="ECO:0000259" key="3">
    <source>
        <dbReference type="PROSITE" id="PS50887"/>
    </source>
</evidence>
<dbReference type="EMBL" id="DSVQ01000007">
    <property type="protein sequence ID" value="HGT38362.1"/>
    <property type="molecule type" value="Genomic_DNA"/>
</dbReference>
<dbReference type="InterPro" id="IPR043128">
    <property type="entry name" value="Rev_trsase/Diguanyl_cyclase"/>
</dbReference>
<dbReference type="PROSITE" id="PS50887">
    <property type="entry name" value="GGDEF"/>
    <property type="match status" value="1"/>
</dbReference>
<gene>
    <name evidence="4" type="primary">cas10</name>
    <name evidence="4" type="ORF">ENS64_03745</name>
</gene>
<keyword evidence="2" id="KW-0051">Antiviral defense</keyword>
<sequence>MSHLLAMAVGPVQEFIAAARRTRDLWFGSSLLSEIAKAAAKSVREQGGVLIFPHPDTDLTPGDDQVNVANVILAELPTGEPRDVAAKAKQAAQRRWLEFAGEAHREASGIIRQEIWDDQVEEVIEFYAAWVQRGGNYREDRQRVMRLLAGRKNLRDFEQAKGRAGVPKSSLDGQRESVFKDPAKEPWPERFRNRLRLREGEQLDVVGLVKRLAGGHQPYPSLDRVAADPWVRGNQGKSNFDHLKAACEKLPRDILQRLDKTAFPQFAEFPYEGTAIYRSRHSEWEEELEEHDRPKIKDIHDPLQRLPEPKPYLAVLVADGDRMGAALAALESTAAHREFSQALAGFANAARTIVQEHYGVLVYAGGDDVLAFLPVDQCLRCARALHEDFRQRLANYGHPTLSVGLAIGHFLENLEDLLDYGRAAEKAAKNVAGKDALAVHLHKRSGAPIKMASRWDTKPDQRLTLYAELLQHEALPSKLPYDLKKLIDIYQAEGWQDIVRRQALQKDALRIIADKQPRAGRRYMAQVRGIVGELNTVADLRHFCDELLIARQLADAFDQSRREPTELHRAAREREAVA</sequence>
<evidence type="ECO:0000256" key="2">
    <source>
        <dbReference type="ARBA" id="ARBA00023118"/>
    </source>
</evidence>
<dbReference type="InterPro" id="IPR038242">
    <property type="entry name" value="Cmr2_N"/>
</dbReference>